<feature type="chain" id="PRO_5020624097" description="Lipoprotein" evidence="1">
    <location>
        <begin position="19"/>
        <end position="156"/>
    </location>
</feature>
<evidence type="ECO:0008006" key="4">
    <source>
        <dbReference type="Google" id="ProtNLM"/>
    </source>
</evidence>
<dbReference type="EMBL" id="SNZR01000011">
    <property type="protein sequence ID" value="TDR94884.1"/>
    <property type="molecule type" value="Genomic_DNA"/>
</dbReference>
<dbReference type="OrthoDB" id="594739at2"/>
<evidence type="ECO:0000313" key="2">
    <source>
        <dbReference type="EMBL" id="TDR94884.1"/>
    </source>
</evidence>
<evidence type="ECO:0000313" key="3">
    <source>
        <dbReference type="Proteomes" id="UP000295122"/>
    </source>
</evidence>
<name>A0A4R7C8D1_9HYPH</name>
<proteinExistence type="predicted"/>
<comment type="caution">
    <text evidence="2">The sequence shown here is derived from an EMBL/GenBank/DDBJ whole genome shotgun (WGS) entry which is preliminary data.</text>
</comment>
<feature type="signal peptide" evidence="1">
    <location>
        <begin position="1"/>
        <end position="18"/>
    </location>
</feature>
<reference evidence="2 3" key="1">
    <citation type="submission" date="2019-03" db="EMBL/GenBank/DDBJ databases">
        <title>Genomic Encyclopedia of Type Strains, Phase IV (KMG-IV): sequencing the most valuable type-strain genomes for metagenomic binning, comparative biology and taxonomic classification.</title>
        <authorList>
            <person name="Goeker M."/>
        </authorList>
    </citation>
    <scope>NUCLEOTIDE SEQUENCE [LARGE SCALE GENOMIC DNA]</scope>
    <source>
        <strain evidence="2 3">DSM 25903</strain>
    </source>
</reference>
<keyword evidence="1" id="KW-0732">Signal</keyword>
<organism evidence="2 3">
    <name type="scientific">Enterovirga rhinocerotis</name>
    <dbReference type="NCBI Taxonomy" id="1339210"/>
    <lineage>
        <taxon>Bacteria</taxon>
        <taxon>Pseudomonadati</taxon>
        <taxon>Pseudomonadota</taxon>
        <taxon>Alphaproteobacteria</taxon>
        <taxon>Hyphomicrobiales</taxon>
        <taxon>Methylobacteriaceae</taxon>
        <taxon>Enterovirga</taxon>
    </lineage>
</organism>
<dbReference type="Proteomes" id="UP000295122">
    <property type="component" value="Unassembled WGS sequence"/>
</dbReference>
<dbReference type="RefSeq" id="WP_133769740.1">
    <property type="nucleotide sequence ID" value="NZ_SNZR01000011.1"/>
</dbReference>
<accession>A0A4R7C8D1</accession>
<gene>
    <name evidence="2" type="ORF">EV668_2175</name>
</gene>
<protein>
    <recommendedName>
        <fullName evidence="4">Lipoprotein</fullName>
    </recommendedName>
</protein>
<sequence length="156" mass="16566">MSVRVVLAVVLLSSALGACVAGSQSGTAPQATLTPQQQAVQDRTAREMFARLISRHRKYGATNLFSGRRQYVNALVSGPALEENALTGPTRRICAKVLIKNAFAGIDRQVELSASVVDGPQGLTLSMGPDEDLLGARCKGPYVPFPELEAITRQAS</sequence>
<evidence type="ECO:0000256" key="1">
    <source>
        <dbReference type="SAM" id="SignalP"/>
    </source>
</evidence>
<keyword evidence="3" id="KW-1185">Reference proteome</keyword>
<dbReference type="PROSITE" id="PS51257">
    <property type="entry name" value="PROKAR_LIPOPROTEIN"/>
    <property type="match status" value="1"/>
</dbReference>
<dbReference type="AlphaFoldDB" id="A0A4R7C8D1"/>